<accession>A0A0K9Z1E4</accession>
<dbReference type="PANTHER" id="PTHR47738">
    <property type="entry name" value="PTS SYSTEM FRUCTOSE-LIKE EIIA COMPONENT-RELATED"/>
    <property type="match status" value="1"/>
</dbReference>
<keyword evidence="5" id="KW-1185">Reference proteome</keyword>
<evidence type="ECO:0000259" key="1">
    <source>
        <dbReference type="PROSITE" id="PS51094"/>
    </source>
</evidence>
<dbReference type="PANTHER" id="PTHR47738:SF3">
    <property type="entry name" value="PHOSPHOTRANSFERASE SYSTEM MANNITOL_FRUCTOSE-SPECIFIC IIA DOMAIN CONTAINING PROTEIN"/>
    <property type="match status" value="1"/>
</dbReference>
<dbReference type="Proteomes" id="UP000036834">
    <property type="component" value="Unassembled WGS sequence"/>
</dbReference>
<dbReference type="PATRIC" id="fig|54915.3.peg.33"/>
<evidence type="ECO:0000313" key="4">
    <source>
        <dbReference type="Proteomes" id="UP000036834"/>
    </source>
</evidence>
<dbReference type="CDD" id="cd00211">
    <property type="entry name" value="PTS_IIA_fru"/>
    <property type="match status" value="1"/>
</dbReference>
<feature type="domain" description="PTS EIIA type-2" evidence="1">
    <location>
        <begin position="5"/>
        <end position="153"/>
    </location>
</feature>
<reference evidence="4" key="1">
    <citation type="submission" date="2015-07" db="EMBL/GenBank/DDBJ databases">
        <title>Genome sequencing project for genomic taxonomy and phylogenomics of Bacillus-like bacteria.</title>
        <authorList>
            <person name="Liu B."/>
            <person name="Wang J."/>
            <person name="Zhu Y."/>
            <person name="Liu G."/>
            <person name="Chen Q."/>
            <person name="Chen Z."/>
            <person name="Lan J."/>
            <person name="Che J."/>
            <person name="Ge C."/>
            <person name="Shi H."/>
            <person name="Pan Z."/>
            <person name="Liu X."/>
        </authorList>
    </citation>
    <scope>NUCLEOTIDE SEQUENCE [LARGE SCALE GENOMIC DNA]</scope>
    <source>
        <strain evidence="4">DSM 9887</strain>
    </source>
</reference>
<dbReference type="InterPro" id="IPR002178">
    <property type="entry name" value="PTS_EIIA_type-2_dom"/>
</dbReference>
<dbReference type="Pfam" id="PF00359">
    <property type="entry name" value="PTS_EIIA_2"/>
    <property type="match status" value="1"/>
</dbReference>
<reference evidence="3" key="2">
    <citation type="submission" date="2015-07" db="EMBL/GenBank/DDBJ databases">
        <title>MeaNS - Measles Nucleotide Surveillance Program.</title>
        <authorList>
            <person name="Tran T."/>
            <person name="Druce J."/>
        </authorList>
    </citation>
    <scope>NUCLEOTIDE SEQUENCE</scope>
    <source>
        <strain evidence="3">DSM 9887</strain>
    </source>
</reference>
<dbReference type="SUPFAM" id="SSF55804">
    <property type="entry name" value="Phoshotransferase/anion transport protein"/>
    <property type="match status" value="1"/>
</dbReference>
<evidence type="ECO:0000313" key="2">
    <source>
        <dbReference type="EMBL" id="GED71916.1"/>
    </source>
</evidence>
<gene>
    <name evidence="3" type="ORF">ADS79_00140</name>
    <name evidence="2" type="ORF">BRE01_56180</name>
</gene>
<dbReference type="EMBL" id="LGIQ01000001">
    <property type="protein sequence ID" value="KNB74774.1"/>
    <property type="molecule type" value="Genomic_DNA"/>
</dbReference>
<reference evidence="2 5" key="3">
    <citation type="submission" date="2019-06" db="EMBL/GenBank/DDBJ databases">
        <title>Whole genome shotgun sequence of Brevibacillus reuszeri NBRC 15719.</title>
        <authorList>
            <person name="Hosoyama A."/>
            <person name="Uohara A."/>
            <person name="Ohji S."/>
            <person name="Ichikawa N."/>
        </authorList>
    </citation>
    <scope>NUCLEOTIDE SEQUENCE [LARGE SCALE GENOMIC DNA]</scope>
    <source>
        <strain evidence="2 5">NBRC 15719</strain>
    </source>
</reference>
<organism evidence="3 4">
    <name type="scientific">Brevibacillus reuszeri</name>
    <dbReference type="NCBI Taxonomy" id="54915"/>
    <lineage>
        <taxon>Bacteria</taxon>
        <taxon>Bacillati</taxon>
        <taxon>Bacillota</taxon>
        <taxon>Bacilli</taxon>
        <taxon>Bacillales</taxon>
        <taxon>Paenibacillaceae</taxon>
        <taxon>Brevibacillus</taxon>
    </lineage>
</organism>
<dbReference type="Proteomes" id="UP000319578">
    <property type="component" value="Unassembled WGS sequence"/>
</dbReference>
<comment type="caution">
    <text evidence="3">The sequence shown here is derived from an EMBL/GenBank/DDBJ whole genome shotgun (WGS) entry which is preliminary data.</text>
</comment>
<dbReference type="AlphaFoldDB" id="A0A0K9Z1E4"/>
<sequence>MSLSEYIGKDHIRIFEESVDQAEVLHQLGDMLIQTGAVSIEYMEAVYKREQAFPTGLYTGEVNVAIPHADPENYVKQPTIALGVVRKGVAFRNMADPTADISVQLVFLLAPERGETQLVILEQIMNLIQDQANMRQIMDAQGTEDVWNVLGQLVQVEEKL</sequence>
<dbReference type="InterPro" id="IPR051541">
    <property type="entry name" value="PTS_SugarTrans_NitroReg"/>
</dbReference>
<evidence type="ECO:0000313" key="3">
    <source>
        <dbReference type="EMBL" id="KNB74774.1"/>
    </source>
</evidence>
<name>A0A0K9Z1E4_9BACL</name>
<proteinExistence type="predicted"/>
<dbReference type="RefSeq" id="WP_049736396.1">
    <property type="nucleotide sequence ID" value="NZ_BJON01000024.1"/>
</dbReference>
<dbReference type="Gene3D" id="3.40.930.10">
    <property type="entry name" value="Mannitol-specific EII, Chain A"/>
    <property type="match status" value="1"/>
</dbReference>
<evidence type="ECO:0000313" key="5">
    <source>
        <dbReference type="Proteomes" id="UP000319578"/>
    </source>
</evidence>
<dbReference type="STRING" id="54915.ADS79_00140"/>
<dbReference type="InterPro" id="IPR016152">
    <property type="entry name" value="PTrfase/Anion_transptr"/>
</dbReference>
<dbReference type="PROSITE" id="PS51094">
    <property type="entry name" value="PTS_EIIA_TYPE_2"/>
    <property type="match status" value="1"/>
</dbReference>
<dbReference type="EMBL" id="BJON01000024">
    <property type="protein sequence ID" value="GED71916.1"/>
    <property type="molecule type" value="Genomic_DNA"/>
</dbReference>
<protein>
    <submittedName>
        <fullName evidence="2">PTS fructose transporter subunit IIA</fullName>
    </submittedName>
</protein>